<evidence type="ECO:0000256" key="2">
    <source>
        <dbReference type="SAM" id="MobiDB-lite"/>
    </source>
</evidence>
<feature type="compositionally biased region" description="Basic and acidic residues" evidence="2">
    <location>
        <begin position="107"/>
        <end position="119"/>
    </location>
</feature>
<keyword evidence="5" id="KW-1185">Reference proteome</keyword>
<dbReference type="CDD" id="cd00165">
    <property type="entry name" value="S4"/>
    <property type="match status" value="1"/>
</dbReference>
<reference evidence="4 5" key="1">
    <citation type="submission" date="2024-09" db="EMBL/GenBank/DDBJ databases">
        <authorList>
            <person name="Zhang Z.-H."/>
        </authorList>
    </citation>
    <scope>NUCLEOTIDE SEQUENCE [LARGE SCALE GENOMIC DNA]</scope>
    <source>
        <strain evidence="4 5">HHTR114</strain>
    </source>
</reference>
<dbReference type="InterPro" id="IPR036986">
    <property type="entry name" value="S4_RNA-bd_sf"/>
</dbReference>
<feature type="region of interest" description="Disordered" evidence="2">
    <location>
        <begin position="87"/>
        <end position="136"/>
    </location>
</feature>
<dbReference type="SUPFAM" id="SSF55174">
    <property type="entry name" value="Alpha-L RNA-binding motif"/>
    <property type="match status" value="1"/>
</dbReference>
<sequence length="136" mass="15229">MTGDSAETVNASQRLDKWLWQARFFKTRTLAAKFVSDGNVRITRGEITQRADKPSTVTRPGDTIVFTRNDRLRIIYILDCAERRGPASEAQTLYEDRSPPPPPKGEASPRKAFARDKGAGRPTKKDRRALSALKAN</sequence>
<dbReference type="RefSeq" id="WP_379882585.1">
    <property type="nucleotide sequence ID" value="NZ_JBHPON010000002.1"/>
</dbReference>
<proteinExistence type="predicted"/>
<evidence type="ECO:0000313" key="5">
    <source>
        <dbReference type="Proteomes" id="UP001596116"/>
    </source>
</evidence>
<dbReference type="Gene3D" id="3.10.290.10">
    <property type="entry name" value="RNA-binding S4 domain"/>
    <property type="match status" value="1"/>
</dbReference>
<name>A0ABW1KVS1_9PROT</name>
<accession>A0ABW1KVS1</accession>
<dbReference type="Pfam" id="PF01479">
    <property type="entry name" value="S4"/>
    <property type="match status" value="1"/>
</dbReference>
<keyword evidence="1" id="KW-0694">RNA-binding</keyword>
<evidence type="ECO:0000313" key="4">
    <source>
        <dbReference type="EMBL" id="MFC6036185.1"/>
    </source>
</evidence>
<dbReference type="InterPro" id="IPR002942">
    <property type="entry name" value="S4_RNA-bd"/>
</dbReference>
<gene>
    <name evidence="4" type="ORF">ACFMB1_11570</name>
</gene>
<protein>
    <submittedName>
        <fullName evidence="4">RNA-binding S4 domain-containing protein</fullName>
    </submittedName>
</protein>
<dbReference type="PROSITE" id="PS50889">
    <property type="entry name" value="S4"/>
    <property type="match status" value="1"/>
</dbReference>
<organism evidence="4 5">
    <name type="scientific">Hyphococcus aureus</name>
    <dbReference type="NCBI Taxonomy" id="2666033"/>
    <lineage>
        <taxon>Bacteria</taxon>
        <taxon>Pseudomonadati</taxon>
        <taxon>Pseudomonadota</taxon>
        <taxon>Alphaproteobacteria</taxon>
        <taxon>Parvularculales</taxon>
        <taxon>Parvularculaceae</taxon>
        <taxon>Hyphococcus</taxon>
    </lineage>
</organism>
<dbReference type="Proteomes" id="UP001596116">
    <property type="component" value="Unassembled WGS sequence"/>
</dbReference>
<dbReference type="EMBL" id="JBHPON010000002">
    <property type="protein sequence ID" value="MFC6036185.1"/>
    <property type="molecule type" value="Genomic_DNA"/>
</dbReference>
<evidence type="ECO:0000256" key="1">
    <source>
        <dbReference type="PROSITE-ProRule" id="PRU00182"/>
    </source>
</evidence>
<evidence type="ECO:0000259" key="3">
    <source>
        <dbReference type="Pfam" id="PF01479"/>
    </source>
</evidence>
<feature type="domain" description="RNA-binding S4" evidence="3">
    <location>
        <begin position="13"/>
        <end position="42"/>
    </location>
</feature>
<comment type="caution">
    <text evidence="4">The sequence shown here is derived from an EMBL/GenBank/DDBJ whole genome shotgun (WGS) entry which is preliminary data.</text>
</comment>